<comment type="caution">
    <text evidence="11">The sequence shown here is derived from an EMBL/GenBank/DDBJ whole genome shotgun (WGS) entry which is preliminary data.</text>
</comment>
<evidence type="ECO:0000256" key="3">
    <source>
        <dbReference type="ARBA" id="ARBA00022475"/>
    </source>
</evidence>
<dbReference type="EMBL" id="JABFTP020000001">
    <property type="protein sequence ID" value="KAL3267466.1"/>
    <property type="molecule type" value="Genomic_DNA"/>
</dbReference>
<feature type="transmembrane region" description="Helical" evidence="9">
    <location>
        <begin position="174"/>
        <end position="191"/>
    </location>
</feature>
<reference evidence="11 12" key="1">
    <citation type="journal article" date="2021" name="BMC Biol.">
        <title>Horizontally acquired antibacterial genes associated with adaptive radiation of ladybird beetles.</title>
        <authorList>
            <person name="Li H.S."/>
            <person name="Tang X.F."/>
            <person name="Huang Y.H."/>
            <person name="Xu Z.Y."/>
            <person name="Chen M.L."/>
            <person name="Du X.Y."/>
            <person name="Qiu B.Y."/>
            <person name="Chen P.T."/>
            <person name="Zhang W."/>
            <person name="Slipinski A."/>
            <person name="Escalona H.E."/>
            <person name="Waterhouse R.M."/>
            <person name="Zwick A."/>
            <person name="Pang H."/>
        </authorList>
    </citation>
    <scope>NUCLEOTIDE SEQUENCE [LARGE SCALE GENOMIC DNA]</scope>
    <source>
        <strain evidence="11">SYSU2018</strain>
    </source>
</reference>
<keyword evidence="2" id="KW-0813">Transport</keyword>
<evidence type="ECO:0000256" key="2">
    <source>
        <dbReference type="ARBA" id="ARBA00022448"/>
    </source>
</evidence>
<dbReference type="FunFam" id="1.20.1250.20:FF:000218">
    <property type="entry name" value="facilitated trehalose transporter Tret1"/>
    <property type="match status" value="1"/>
</dbReference>
<dbReference type="PANTHER" id="PTHR48021:SF46">
    <property type="entry name" value="MAJOR FACILITATOR SUPERFAMILY (MFS) PROFILE DOMAIN-CONTAINING PROTEIN"/>
    <property type="match status" value="1"/>
</dbReference>
<evidence type="ECO:0000256" key="4">
    <source>
        <dbReference type="ARBA" id="ARBA00022597"/>
    </source>
</evidence>
<dbReference type="PROSITE" id="PS50850">
    <property type="entry name" value="MFS"/>
    <property type="match status" value="1"/>
</dbReference>
<sequence>MARESYYDQFRGTSPQLIAMFFGTLNALSDGMHFGWSAPTIPKLLKPDSPIKIVENDVVWLEVLYMLFGLVGLPITVYLADKIGRQKSVLLASATSLVGWTLIGTGNHVAYLLVARSLVGAAADVAFVCSPMYVAEIAHPKIRGFLAGTIYVMELGGVLLVYCIAPFVSIRIPPMVGASIVITQLVIFPFLPESPYYHLYKGNEKAALKSLRRLRGTQDVDDELEEITASIRRQKSERGRPQDLILIKSNRRALIIMTILNAAQHMVGYTAILMNLHTILNAADATYIDSNIAAIVFSAVMFVSSIGSILTVDKFGRRLLLNISSIFSGICLVVVAVFYNLKYTGVDVQSGTWIPLVFIMIYAAFFKFGIGTVPIVMTAELFPARVKALGMTVADGFYVLFASISIYVYQWLYENYGLHMAFYMFAGFAFLTFFLNLIYVPETKGKTLEEIQIMLKR</sequence>
<dbReference type="InterPro" id="IPR005829">
    <property type="entry name" value="Sugar_transporter_CS"/>
</dbReference>
<feature type="transmembrane region" description="Helical" evidence="9">
    <location>
        <begin position="292"/>
        <end position="312"/>
    </location>
</feature>
<feature type="transmembrane region" description="Helical" evidence="9">
    <location>
        <begin position="388"/>
        <end position="409"/>
    </location>
</feature>
<organism evidence="11 12">
    <name type="scientific">Cryptolaemus montrouzieri</name>
    <dbReference type="NCBI Taxonomy" id="559131"/>
    <lineage>
        <taxon>Eukaryota</taxon>
        <taxon>Metazoa</taxon>
        <taxon>Ecdysozoa</taxon>
        <taxon>Arthropoda</taxon>
        <taxon>Hexapoda</taxon>
        <taxon>Insecta</taxon>
        <taxon>Pterygota</taxon>
        <taxon>Neoptera</taxon>
        <taxon>Endopterygota</taxon>
        <taxon>Coleoptera</taxon>
        <taxon>Polyphaga</taxon>
        <taxon>Cucujiformia</taxon>
        <taxon>Coccinelloidea</taxon>
        <taxon>Coccinellidae</taxon>
        <taxon>Scymninae</taxon>
        <taxon>Scymnini</taxon>
        <taxon>Cryptolaemus</taxon>
    </lineage>
</organism>
<evidence type="ECO:0000256" key="5">
    <source>
        <dbReference type="ARBA" id="ARBA00022692"/>
    </source>
</evidence>
<dbReference type="InterPro" id="IPR050549">
    <property type="entry name" value="MFS_Trehalose_Transporter"/>
</dbReference>
<dbReference type="InterPro" id="IPR003663">
    <property type="entry name" value="Sugar/inositol_transpt"/>
</dbReference>
<feature type="domain" description="Major facilitator superfamily (MFS) profile" evidence="10">
    <location>
        <begin position="16"/>
        <end position="444"/>
    </location>
</feature>
<dbReference type="GO" id="GO:0005886">
    <property type="term" value="C:plasma membrane"/>
    <property type="evidence" value="ECO:0007669"/>
    <property type="project" value="UniProtKB-SubCell"/>
</dbReference>
<proteinExistence type="predicted"/>
<feature type="transmembrane region" description="Helical" evidence="9">
    <location>
        <begin position="58"/>
        <end position="80"/>
    </location>
</feature>
<evidence type="ECO:0000256" key="7">
    <source>
        <dbReference type="ARBA" id="ARBA00023136"/>
    </source>
</evidence>
<evidence type="ECO:0000256" key="1">
    <source>
        <dbReference type="ARBA" id="ARBA00004651"/>
    </source>
</evidence>
<keyword evidence="4" id="KW-0762">Sugar transport</keyword>
<feature type="transmembrane region" description="Helical" evidence="9">
    <location>
        <begin position="17"/>
        <end position="38"/>
    </location>
</feature>
<evidence type="ECO:0000313" key="11">
    <source>
        <dbReference type="EMBL" id="KAL3267466.1"/>
    </source>
</evidence>
<dbReference type="InterPro" id="IPR005828">
    <property type="entry name" value="MFS_sugar_transport-like"/>
</dbReference>
<protein>
    <recommendedName>
        <fullName evidence="10">Major facilitator superfamily (MFS) profile domain-containing protein</fullName>
    </recommendedName>
</protein>
<dbReference type="Pfam" id="PF00083">
    <property type="entry name" value="Sugar_tr"/>
    <property type="match status" value="1"/>
</dbReference>
<accession>A0ABD2MM43</accession>
<keyword evidence="12" id="KW-1185">Reference proteome</keyword>
<name>A0ABD2MM43_9CUCU</name>
<dbReference type="InterPro" id="IPR036259">
    <property type="entry name" value="MFS_trans_sf"/>
</dbReference>
<evidence type="ECO:0000256" key="8">
    <source>
        <dbReference type="ARBA" id="ARBA00023180"/>
    </source>
</evidence>
<feature type="transmembrane region" description="Helical" evidence="9">
    <location>
        <begin position="353"/>
        <end position="376"/>
    </location>
</feature>
<evidence type="ECO:0000259" key="10">
    <source>
        <dbReference type="PROSITE" id="PS50850"/>
    </source>
</evidence>
<feature type="transmembrane region" description="Helical" evidence="9">
    <location>
        <begin position="253"/>
        <end position="272"/>
    </location>
</feature>
<dbReference type="PANTHER" id="PTHR48021">
    <property type="match status" value="1"/>
</dbReference>
<evidence type="ECO:0000313" key="12">
    <source>
        <dbReference type="Proteomes" id="UP001516400"/>
    </source>
</evidence>
<keyword evidence="5 9" id="KW-0812">Transmembrane</keyword>
<keyword evidence="7 9" id="KW-0472">Membrane</keyword>
<evidence type="ECO:0000256" key="9">
    <source>
        <dbReference type="SAM" id="Phobius"/>
    </source>
</evidence>
<keyword evidence="8" id="KW-0325">Glycoprotein</keyword>
<feature type="transmembrane region" description="Helical" evidence="9">
    <location>
        <begin position="145"/>
        <end position="168"/>
    </location>
</feature>
<dbReference type="AlphaFoldDB" id="A0ABD2MM43"/>
<dbReference type="PROSITE" id="PS00216">
    <property type="entry name" value="SUGAR_TRANSPORT_1"/>
    <property type="match status" value="1"/>
</dbReference>
<keyword evidence="6 9" id="KW-1133">Transmembrane helix</keyword>
<dbReference type="Proteomes" id="UP001516400">
    <property type="component" value="Unassembled WGS sequence"/>
</dbReference>
<feature type="transmembrane region" description="Helical" evidence="9">
    <location>
        <begin position="87"/>
        <end position="103"/>
    </location>
</feature>
<keyword evidence="3" id="KW-1003">Cell membrane</keyword>
<feature type="transmembrane region" description="Helical" evidence="9">
    <location>
        <begin position="421"/>
        <end position="440"/>
    </location>
</feature>
<dbReference type="InterPro" id="IPR020846">
    <property type="entry name" value="MFS_dom"/>
</dbReference>
<dbReference type="Gene3D" id="1.20.1250.20">
    <property type="entry name" value="MFS general substrate transporter like domains"/>
    <property type="match status" value="1"/>
</dbReference>
<dbReference type="SUPFAM" id="SSF103473">
    <property type="entry name" value="MFS general substrate transporter"/>
    <property type="match status" value="1"/>
</dbReference>
<feature type="transmembrane region" description="Helical" evidence="9">
    <location>
        <begin position="319"/>
        <end position="341"/>
    </location>
</feature>
<dbReference type="PRINTS" id="PR00171">
    <property type="entry name" value="SUGRTRNSPORT"/>
</dbReference>
<gene>
    <name evidence="11" type="ORF">HHI36_011589</name>
</gene>
<evidence type="ECO:0000256" key="6">
    <source>
        <dbReference type="ARBA" id="ARBA00022989"/>
    </source>
</evidence>
<comment type="subcellular location">
    <subcellularLocation>
        <location evidence="1">Cell membrane</location>
        <topology evidence="1">Multi-pass membrane protein</topology>
    </subcellularLocation>
</comment>